<name>A0A9D2S2B9_9FIRM</name>
<dbReference type="InterPro" id="IPR003331">
    <property type="entry name" value="UDP_GlcNAc_Epimerase_2_dom"/>
</dbReference>
<feature type="domain" description="UDP-N-acetylglucosamine 2-epimerase" evidence="6">
    <location>
        <begin position="22"/>
        <end position="364"/>
    </location>
</feature>
<dbReference type="Pfam" id="PF02350">
    <property type="entry name" value="Epimerase_2"/>
    <property type="match status" value="1"/>
</dbReference>
<reference evidence="7" key="1">
    <citation type="journal article" date="2021" name="PeerJ">
        <title>Extensive microbial diversity within the chicken gut microbiome revealed by metagenomics and culture.</title>
        <authorList>
            <person name="Gilroy R."/>
            <person name="Ravi A."/>
            <person name="Getino M."/>
            <person name="Pursley I."/>
            <person name="Horton D.L."/>
            <person name="Alikhan N.F."/>
            <person name="Baker D."/>
            <person name="Gharbi K."/>
            <person name="Hall N."/>
            <person name="Watson M."/>
            <person name="Adriaenssens E.M."/>
            <person name="Foster-Nyarko E."/>
            <person name="Jarju S."/>
            <person name="Secka A."/>
            <person name="Antonio M."/>
            <person name="Oren A."/>
            <person name="Chaudhuri R.R."/>
            <person name="La Ragione R."/>
            <person name="Hildebrand F."/>
            <person name="Pallen M.J."/>
        </authorList>
    </citation>
    <scope>NUCLEOTIDE SEQUENCE</scope>
    <source>
        <strain evidence="7">ChiBcec8-14828</strain>
    </source>
</reference>
<dbReference type="SUPFAM" id="SSF53756">
    <property type="entry name" value="UDP-Glycosyltransferase/glycogen phosphorylase"/>
    <property type="match status" value="1"/>
</dbReference>
<keyword evidence="1 5" id="KW-0413">Isomerase</keyword>
<dbReference type="PANTHER" id="PTHR43174:SF2">
    <property type="entry name" value="UDP-N-ACETYLGLUCOSAMINE 2-EPIMERASE"/>
    <property type="match status" value="1"/>
</dbReference>
<dbReference type="GO" id="GO:0008761">
    <property type="term" value="F:UDP-N-acetylglucosamine 2-epimerase activity"/>
    <property type="evidence" value="ECO:0007669"/>
    <property type="project" value="UniProtKB-EC"/>
</dbReference>
<dbReference type="FunFam" id="3.40.50.2000:FF:000043">
    <property type="entry name" value="UDP-N-acetylglucosamine 2-epimerase"/>
    <property type="match status" value="1"/>
</dbReference>
<evidence type="ECO:0000259" key="6">
    <source>
        <dbReference type="Pfam" id="PF02350"/>
    </source>
</evidence>
<evidence type="ECO:0000256" key="3">
    <source>
        <dbReference type="ARBA" id="ARBA00038858"/>
    </source>
</evidence>
<dbReference type="AlphaFoldDB" id="A0A9D2S2B9"/>
<evidence type="ECO:0000256" key="4">
    <source>
        <dbReference type="ARBA" id="ARBA00079400"/>
    </source>
</evidence>
<dbReference type="InterPro" id="IPR029767">
    <property type="entry name" value="WecB-like"/>
</dbReference>
<proteinExistence type="inferred from homology"/>
<dbReference type="EMBL" id="DWYA01000095">
    <property type="protein sequence ID" value="HJB40789.1"/>
    <property type="molecule type" value="Genomic_DNA"/>
</dbReference>
<dbReference type="Proteomes" id="UP000824209">
    <property type="component" value="Unassembled WGS sequence"/>
</dbReference>
<protein>
    <recommendedName>
        <fullName evidence="3">UDP-N-acetylglucosamine 2-epimerase (non-hydrolyzing)</fullName>
        <ecNumber evidence="3">5.1.3.14</ecNumber>
    </recommendedName>
    <alternativeName>
        <fullName evidence="4">UDP-GlcNAc-2-epimerase</fullName>
    </alternativeName>
</protein>
<comment type="similarity">
    <text evidence="2 5">Belongs to the UDP-N-acetylglucosamine 2-epimerase family.</text>
</comment>
<dbReference type="EC" id="5.1.3.14" evidence="3"/>
<gene>
    <name evidence="7" type="primary">wecB</name>
    <name evidence="7" type="ORF">H9943_10400</name>
</gene>
<dbReference type="Gene3D" id="3.40.50.2000">
    <property type="entry name" value="Glycogen Phosphorylase B"/>
    <property type="match status" value="2"/>
</dbReference>
<evidence type="ECO:0000313" key="7">
    <source>
        <dbReference type="EMBL" id="HJB40789.1"/>
    </source>
</evidence>
<accession>A0A9D2S2B9</accession>
<dbReference type="CDD" id="cd03786">
    <property type="entry name" value="GTB_UDP-GlcNAc_2-Epimerase"/>
    <property type="match status" value="1"/>
</dbReference>
<dbReference type="PANTHER" id="PTHR43174">
    <property type="entry name" value="UDP-N-ACETYLGLUCOSAMINE 2-EPIMERASE"/>
    <property type="match status" value="1"/>
</dbReference>
<reference evidence="7" key="2">
    <citation type="submission" date="2021-04" db="EMBL/GenBank/DDBJ databases">
        <authorList>
            <person name="Gilroy R."/>
        </authorList>
    </citation>
    <scope>NUCLEOTIDE SEQUENCE</scope>
    <source>
        <strain evidence="7">ChiBcec8-14828</strain>
    </source>
</reference>
<organism evidence="7 8">
    <name type="scientific">Candidatus Ruthenibacterium avium</name>
    <dbReference type="NCBI Taxonomy" id="2838751"/>
    <lineage>
        <taxon>Bacteria</taxon>
        <taxon>Bacillati</taxon>
        <taxon>Bacillota</taxon>
        <taxon>Clostridia</taxon>
        <taxon>Eubacteriales</taxon>
        <taxon>Oscillospiraceae</taxon>
        <taxon>Ruthenibacterium</taxon>
    </lineage>
</organism>
<evidence type="ECO:0000256" key="5">
    <source>
        <dbReference type="RuleBase" id="RU003513"/>
    </source>
</evidence>
<evidence type="ECO:0000256" key="2">
    <source>
        <dbReference type="ARBA" id="ARBA00038209"/>
    </source>
</evidence>
<sequence>MMKVMSVFGTRPEAIKMCPLVKELEKHPEIESVVCLTGQHREMLQQVIDIFQTKVHYNLDIMRQRQTLTTITADILTNIQAIFEKEKPDLVLVHGDTTTSFAAALAAFYQQIPVGHVEAGLRTFDKYSPFPEEMNRTLTGRIAELHFAPTNTNRANLAGEGVTKNVFVTGNTVIDAFHTTLKEGYTYKNESLKQLDFTGKRLVLLTAHRRENLGEPLENICRAVRALEQKYDDLVFVYPMHMNPAVRETAKAVLSDCERVHLIEPLDVEDLHNLINSSFMVMTDSGGLQEEAPSCGVPVLVLRTETERPEAVEAGTVKVVGVCEHEIFEQACTLIEQPEKYEAMAHAVNPYGDGHASERIVKEILNWYQQKS</sequence>
<dbReference type="NCBIfam" id="TIGR00236">
    <property type="entry name" value="wecB"/>
    <property type="match status" value="1"/>
</dbReference>
<evidence type="ECO:0000256" key="1">
    <source>
        <dbReference type="ARBA" id="ARBA00023235"/>
    </source>
</evidence>
<evidence type="ECO:0000313" key="8">
    <source>
        <dbReference type="Proteomes" id="UP000824209"/>
    </source>
</evidence>
<comment type="caution">
    <text evidence="7">The sequence shown here is derived from an EMBL/GenBank/DDBJ whole genome shotgun (WGS) entry which is preliminary data.</text>
</comment>